<comment type="caution">
    <text evidence="5">The sequence shown here is derived from an EMBL/GenBank/DDBJ whole genome shotgun (WGS) entry which is preliminary data.</text>
</comment>
<dbReference type="PANTHER" id="PTHR38478">
    <property type="entry name" value="PEPTIDASE M1A AND M12B"/>
    <property type="match status" value="1"/>
</dbReference>
<dbReference type="OrthoDB" id="9776599at2"/>
<dbReference type="AlphaFoldDB" id="A0A1E5SYF5"/>
<dbReference type="InterPro" id="IPR034032">
    <property type="entry name" value="Zn_MMP-like_bac"/>
</dbReference>
<keyword evidence="6" id="KW-1185">Reference proteome</keyword>
<dbReference type="STRING" id="1563681.BFP71_11730"/>
<reference evidence="5 6" key="1">
    <citation type="submission" date="2016-08" db="EMBL/GenBank/DDBJ databases">
        <title>Draft genome of Fabibacter sp. strain SK-8.</title>
        <authorList>
            <person name="Wong S.-K."/>
            <person name="Hamasaki K."/>
            <person name="Yoshizawa S."/>
        </authorList>
    </citation>
    <scope>NUCLEOTIDE SEQUENCE [LARGE SCALE GENOMIC DNA]</scope>
    <source>
        <strain evidence="5 6">SK-8</strain>
    </source>
</reference>
<dbReference type="InterPro" id="IPR033413">
    <property type="entry name" value="DUF5117"/>
</dbReference>
<dbReference type="PANTHER" id="PTHR38478:SF1">
    <property type="entry name" value="ZINC DEPENDENT METALLOPROTEASE DOMAIN LIPOPROTEIN"/>
    <property type="match status" value="1"/>
</dbReference>
<dbReference type="InterPro" id="IPR033428">
    <property type="entry name" value="DUF5118"/>
</dbReference>
<dbReference type="SUPFAM" id="SSF55486">
    <property type="entry name" value="Metalloproteases ('zincins'), catalytic domain"/>
    <property type="match status" value="1"/>
</dbReference>
<sequence length="831" mass="92677">MLRKTLTITVLCLVVSTAFAQKSISSMTKDMVKKEGYFDYYWDEKTGKVWLEIEDLNKEFLYVNSLSAGIGSNDIGLDRGQLGSTRIVEFRRVGPKVMLVQPNYSYRAVSDNPDEIRAVKEAFAESVLQGFKVGAESNGKILIDITSMLLSDAHGVAGRLRGQGSYRVDGNRSAIYPPMLKNFPKNSEFEATITFTGNATGGFIRSVTPTSSAVTVRMHHSFIELPDANYEPRKADPRSGYGTIRFMDYATPIQENIVKQFSRRHRLEKKRPNAKMSDPVEPIRYYVDRGAPEPIKSALIEGARWWNQAFEAAGYRNAFIVEEMPEGADPLDVRYNVIQWVHRSTRGWSYGSSVTDPRTGEIIKGHVSLGSLRVRQDFLIAQGLLTPYENGTTPDPKLLKMALARLRQLSAHEVGHTIGLMHNYASSVNDRASVMDYPHPLIELKGGEISLDNAYDVGIGDWDKAAVTWGYQDFPDKVDEDKALDELINDQIERKLYFITDADSRPIGSSHPEAHLWDNGKSPVSELNRLMEVRAKVLDNFSEKNIPMGAPMAKLEEVLVPMYMIHRYQLEGAVKVLGGTYYNYKMRGDAQPEQKVVPRAEQEGALDALLNVITPNNLAFPDHIIAMIPPRPPGNGRSRETFKARTGLNFDPVAPGETIASAVMSFIFNPQRATRLVQQKAMDSNQMGLIDVIDKIQKAINNMSTENGYHAELKRAVEKQLMHGLMNLYNSNSASGQARAEAAQGLRLMVANLSGMKNFDVTEALKRVAEAMSPGVTTNGPEEAHKFYISNMIVRFFNNPGDLKIQNALSPPDGSPIGTDLQDWCSFGTYR</sequence>
<evidence type="ECO:0000313" key="5">
    <source>
        <dbReference type="EMBL" id="OEK04150.1"/>
    </source>
</evidence>
<dbReference type="Pfam" id="PF17148">
    <property type="entry name" value="DUF5117"/>
    <property type="match status" value="1"/>
</dbReference>
<feature type="domain" description="DUF5118" evidence="4">
    <location>
        <begin position="23"/>
        <end position="69"/>
    </location>
</feature>
<dbReference type="InterPro" id="IPR032534">
    <property type="entry name" value="EcxA_zinc-bd"/>
</dbReference>
<accession>A0A1E5SYF5</accession>
<dbReference type="CDD" id="cd04276">
    <property type="entry name" value="ZnMc_MMP_like_2"/>
    <property type="match status" value="1"/>
</dbReference>
<name>A0A1E5SYF5_9BACT</name>
<evidence type="ECO:0000256" key="1">
    <source>
        <dbReference type="SAM" id="SignalP"/>
    </source>
</evidence>
<evidence type="ECO:0000259" key="3">
    <source>
        <dbReference type="Pfam" id="PF17148"/>
    </source>
</evidence>
<feature type="chain" id="PRO_5009185687" evidence="1">
    <location>
        <begin position="21"/>
        <end position="831"/>
    </location>
</feature>
<proteinExistence type="predicted"/>
<dbReference type="Proteomes" id="UP000095552">
    <property type="component" value="Unassembled WGS sequence"/>
</dbReference>
<organism evidence="5 6">
    <name type="scientific">Roseivirga misakiensis</name>
    <dbReference type="NCBI Taxonomy" id="1563681"/>
    <lineage>
        <taxon>Bacteria</taxon>
        <taxon>Pseudomonadati</taxon>
        <taxon>Bacteroidota</taxon>
        <taxon>Cytophagia</taxon>
        <taxon>Cytophagales</taxon>
        <taxon>Roseivirgaceae</taxon>
        <taxon>Roseivirga</taxon>
    </lineage>
</organism>
<gene>
    <name evidence="5" type="ORF">BFP71_11730</name>
</gene>
<feature type="domain" description="DUF5117" evidence="3">
    <location>
        <begin position="80"/>
        <end position="270"/>
    </location>
</feature>
<dbReference type="Pfam" id="PF17162">
    <property type="entry name" value="DUF5118"/>
    <property type="match status" value="1"/>
</dbReference>
<evidence type="ECO:0000259" key="4">
    <source>
        <dbReference type="Pfam" id="PF17162"/>
    </source>
</evidence>
<protein>
    <submittedName>
        <fullName evidence="5">Peptidase</fullName>
    </submittedName>
</protein>
<dbReference type="RefSeq" id="WP_069835655.1">
    <property type="nucleotide sequence ID" value="NZ_MDGQ01000005.1"/>
</dbReference>
<feature type="signal peptide" evidence="1">
    <location>
        <begin position="1"/>
        <end position="20"/>
    </location>
</feature>
<dbReference type="Pfam" id="PF16313">
    <property type="entry name" value="DUF4953"/>
    <property type="match status" value="1"/>
</dbReference>
<dbReference type="EMBL" id="MDGQ01000005">
    <property type="protein sequence ID" value="OEK04150.1"/>
    <property type="molecule type" value="Genomic_DNA"/>
</dbReference>
<evidence type="ECO:0000259" key="2">
    <source>
        <dbReference type="Pfam" id="PF16313"/>
    </source>
</evidence>
<keyword evidence="1" id="KW-0732">Signal</keyword>
<feature type="domain" description="EcxA zinc-binding" evidence="2">
    <location>
        <begin position="399"/>
        <end position="705"/>
    </location>
</feature>
<evidence type="ECO:0000313" key="6">
    <source>
        <dbReference type="Proteomes" id="UP000095552"/>
    </source>
</evidence>